<name>A0A667ZYL9_9TELE</name>
<evidence type="ECO:0000256" key="1">
    <source>
        <dbReference type="ARBA" id="ARBA00004613"/>
    </source>
</evidence>
<feature type="compositionally biased region" description="Basic residues" evidence="8">
    <location>
        <begin position="336"/>
        <end position="356"/>
    </location>
</feature>
<dbReference type="GO" id="GO:0005178">
    <property type="term" value="F:integrin binding"/>
    <property type="evidence" value="ECO:0007669"/>
    <property type="project" value="TreeGrafter"/>
</dbReference>
<feature type="repeat" description="Hemopexin" evidence="7">
    <location>
        <begin position="216"/>
        <end position="276"/>
    </location>
</feature>
<evidence type="ECO:0000256" key="6">
    <source>
        <dbReference type="ARBA" id="ARBA00023180"/>
    </source>
</evidence>
<dbReference type="Gene3D" id="2.110.10.10">
    <property type="entry name" value="Hemopexin-like domain"/>
    <property type="match status" value="2"/>
</dbReference>
<dbReference type="GO" id="GO:0033627">
    <property type="term" value="P:cell adhesion mediated by integrin"/>
    <property type="evidence" value="ECO:0007669"/>
    <property type="project" value="TreeGrafter"/>
</dbReference>
<evidence type="ECO:0000256" key="8">
    <source>
        <dbReference type="SAM" id="MobiDB-lite"/>
    </source>
</evidence>
<keyword evidence="3 9" id="KW-0732">Signal</keyword>
<proteinExistence type="predicted"/>
<keyword evidence="4" id="KW-0677">Repeat</keyword>
<dbReference type="InterPro" id="IPR020436">
    <property type="entry name" value="SMB_chordata"/>
</dbReference>
<evidence type="ECO:0000259" key="10">
    <source>
        <dbReference type="PROSITE" id="PS50958"/>
    </source>
</evidence>
<dbReference type="Gene3D" id="4.10.410.20">
    <property type="match status" value="1"/>
</dbReference>
<dbReference type="GO" id="GO:0007160">
    <property type="term" value="P:cell-matrix adhesion"/>
    <property type="evidence" value="ECO:0007669"/>
    <property type="project" value="TreeGrafter"/>
</dbReference>
<dbReference type="Pfam" id="PF00045">
    <property type="entry name" value="Hemopexin"/>
    <property type="match status" value="3"/>
</dbReference>
<keyword evidence="2" id="KW-0964">Secreted</keyword>
<dbReference type="SMART" id="SM00120">
    <property type="entry name" value="HX"/>
    <property type="match status" value="4"/>
</dbReference>
<evidence type="ECO:0000256" key="7">
    <source>
        <dbReference type="PROSITE-ProRule" id="PRU01011"/>
    </source>
</evidence>
<sequence>MKPTVVLLAFMLVLATTFAAEQSCVGHCGSFNAQRKCQCDSMCVYYGSCCGDYDTVCPKKIARGDTFETPEEMAATNNTPVDAATTLAPTFNTTTVPATTIPPPTTTPGPTLPSDPDAIPCSGRPFDAFLQLKNGSIYAFRGEYFFELDESAVVPGYPKLIKDVWGISGPIDAAFTRINCQGKTYIFKGNKYWRFEDDVLDDDYPRDISVGFDKVPDDVNAAFAIPAPGHHGKEKVYFFKGEQYYQYEFKHQPSHEECIRMTRSSPSVMFTQYTNLFCDQTWEDLFADLFRGSKSRLCVCPHFISRDWVGIRAPVDAAMVGRVYLGPKTTPPPRLVAKKRASRKKRPSRRRGQRGRQSRSLFFEDLWSYVDWFADYLDYSDYSDYSEVNTDSTTHEQRSMPVQNVYFFKRDKYYRVDLQTKRVDYARPPYPRSIAKYWLGCKYEETSDVSRAEKR</sequence>
<dbReference type="GO" id="GO:0050840">
    <property type="term" value="F:extracellular matrix binding"/>
    <property type="evidence" value="ECO:0007669"/>
    <property type="project" value="TreeGrafter"/>
</dbReference>
<dbReference type="InterPro" id="IPR036375">
    <property type="entry name" value="Hemopexin-like_dom_sf"/>
</dbReference>
<dbReference type="PROSITE" id="PS00524">
    <property type="entry name" value="SMB_1"/>
    <property type="match status" value="1"/>
</dbReference>
<dbReference type="PROSITE" id="PS50958">
    <property type="entry name" value="SMB_2"/>
    <property type="match status" value="1"/>
</dbReference>
<dbReference type="GO" id="GO:0006955">
    <property type="term" value="P:immune response"/>
    <property type="evidence" value="ECO:0007669"/>
    <property type="project" value="InterPro"/>
</dbReference>
<reference evidence="11" key="1">
    <citation type="submission" date="2019-06" db="EMBL/GenBank/DDBJ databases">
        <authorList>
            <consortium name="Wellcome Sanger Institute Data Sharing"/>
        </authorList>
    </citation>
    <scope>NUCLEOTIDE SEQUENCE [LARGE SCALE GENOMIC DNA]</scope>
</reference>
<keyword evidence="5" id="KW-1015">Disulfide bond</keyword>
<feature type="domain" description="SMB" evidence="10">
    <location>
        <begin position="20"/>
        <end position="62"/>
    </location>
</feature>
<dbReference type="SMART" id="SM00201">
    <property type="entry name" value="SO"/>
    <property type="match status" value="1"/>
</dbReference>
<comment type="subcellular location">
    <subcellularLocation>
        <location evidence="1">Secreted</location>
    </subcellularLocation>
</comment>
<evidence type="ECO:0000313" key="11">
    <source>
        <dbReference type="Ensembl" id="ENSMMDP00005040714.1"/>
    </source>
</evidence>
<feature type="region of interest" description="Disordered" evidence="8">
    <location>
        <begin position="329"/>
        <end position="356"/>
    </location>
</feature>
<evidence type="ECO:0000256" key="5">
    <source>
        <dbReference type="ARBA" id="ARBA00023157"/>
    </source>
</evidence>
<dbReference type="PRINTS" id="PR00022">
    <property type="entry name" value="SOMATOMEDINB"/>
</dbReference>
<feature type="signal peptide" evidence="9">
    <location>
        <begin position="1"/>
        <end position="19"/>
    </location>
</feature>
<dbReference type="GO" id="GO:0005044">
    <property type="term" value="F:scavenger receptor activity"/>
    <property type="evidence" value="ECO:0007669"/>
    <property type="project" value="InterPro"/>
</dbReference>
<dbReference type="InParanoid" id="A0A667ZYL9"/>
<dbReference type="CDD" id="cd00094">
    <property type="entry name" value="HX"/>
    <property type="match status" value="1"/>
</dbReference>
<dbReference type="InterPro" id="IPR051298">
    <property type="entry name" value="Heme_transport/Cell_adhesion"/>
</dbReference>
<dbReference type="SUPFAM" id="SSF90188">
    <property type="entry name" value="Somatomedin B domain"/>
    <property type="match status" value="1"/>
</dbReference>
<dbReference type="InterPro" id="IPR001212">
    <property type="entry name" value="Somatomedin_B_dom"/>
</dbReference>
<evidence type="ECO:0000256" key="4">
    <source>
        <dbReference type="ARBA" id="ARBA00022737"/>
    </source>
</evidence>
<dbReference type="Ensembl" id="ENSMMDT00005041548.1">
    <property type="protein sequence ID" value="ENSMMDP00005040714.1"/>
    <property type="gene ID" value="ENSMMDG00005018830.1"/>
</dbReference>
<feature type="repeat" description="Hemopexin" evidence="7">
    <location>
        <begin position="123"/>
        <end position="167"/>
    </location>
</feature>
<reference evidence="11" key="3">
    <citation type="submission" date="2025-09" db="UniProtKB">
        <authorList>
            <consortium name="Ensembl"/>
        </authorList>
    </citation>
    <scope>IDENTIFICATION</scope>
</reference>
<dbReference type="AlphaFoldDB" id="A0A667ZYL9"/>
<protein>
    <submittedName>
        <fullName evidence="11">Vitronectin</fullName>
    </submittedName>
</protein>
<feature type="repeat" description="Hemopexin" evidence="7">
    <location>
        <begin position="387"/>
        <end position="441"/>
    </location>
</feature>
<keyword evidence="6" id="KW-0325">Glycoprotein</keyword>
<dbReference type="GeneTree" id="ENSGT00530000063751"/>
<keyword evidence="12" id="KW-1185">Reference proteome</keyword>
<feature type="chain" id="PRO_5025338997" evidence="9">
    <location>
        <begin position="20"/>
        <end position="455"/>
    </location>
</feature>
<accession>A0A667ZYL9</accession>
<organism evidence="11 12">
    <name type="scientific">Myripristis murdjan</name>
    <name type="common">pinecone soldierfish</name>
    <dbReference type="NCBI Taxonomy" id="586833"/>
    <lineage>
        <taxon>Eukaryota</taxon>
        <taxon>Metazoa</taxon>
        <taxon>Chordata</taxon>
        <taxon>Craniata</taxon>
        <taxon>Vertebrata</taxon>
        <taxon>Euteleostomi</taxon>
        <taxon>Actinopterygii</taxon>
        <taxon>Neopterygii</taxon>
        <taxon>Teleostei</taxon>
        <taxon>Neoteleostei</taxon>
        <taxon>Acanthomorphata</taxon>
        <taxon>Holocentriformes</taxon>
        <taxon>Holocentridae</taxon>
        <taxon>Myripristis</taxon>
    </lineage>
</organism>
<dbReference type="PROSITE" id="PS51642">
    <property type="entry name" value="HEMOPEXIN_2"/>
    <property type="match status" value="4"/>
</dbReference>
<evidence type="ECO:0000256" key="2">
    <source>
        <dbReference type="ARBA" id="ARBA00022525"/>
    </source>
</evidence>
<dbReference type="Pfam" id="PF01033">
    <property type="entry name" value="Somatomedin_B"/>
    <property type="match status" value="1"/>
</dbReference>
<dbReference type="FunCoup" id="A0A667ZYL9">
    <property type="interactions" value="1320"/>
</dbReference>
<evidence type="ECO:0000256" key="3">
    <source>
        <dbReference type="ARBA" id="ARBA00022729"/>
    </source>
</evidence>
<gene>
    <name evidence="11" type="primary">VTN</name>
    <name evidence="11" type="synonym">vtnb</name>
</gene>
<dbReference type="GO" id="GO:0005615">
    <property type="term" value="C:extracellular space"/>
    <property type="evidence" value="ECO:0007669"/>
    <property type="project" value="TreeGrafter"/>
</dbReference>
<reference evidence="11" key="2">
    <citation type="submission" date="2025-08" db="UniProtKB">
        <authorList>
            <consortium name="Ensembl"/>
        </authorList>
    </citation>
    <scope>IDENTIFICATION</scope>
</reference>
<dbReference type="PANTHER" id="PTHR22917:SF3">
    <property type="entry name" value="VITRONECTIN"/>
    <property type="match status" value="1"/>
</dbReference>
<dbReference type="SUPFAM" id="SSF50923">
    <property type="entry name" value="Hemopexin-like domain"/>
    <property type="match status" value="1"/>
</dbReference>
<dbReference type="GO" id="GO:0030247">
    <property type="term" value="F:polysaccharide binding"/>
    <property type="evidence" value="ECO:0007669"/>
    <property type="project" value="InterPro"/>
</dbReference>
<feature type="repeat" description="Hemopexin" evidence="7">
    <location>
        <begin position="168"/>
        <end position="215"/>
    </location>
</feature>
<dbReference type="InterPro" id="IPR036024">
    <property type="entry name" value="Somatomedin_B-like_dom_sf"/>
</dbReference>
<dbReference type="InterPro" id="IPR000585">
    <property type="entry name" value="Hemopexin-like_dom"/>
</dbReference>
<evidence type="ECO:0000313" key="12">
    <source>
        <dbReference type="Proteomes" id="UP000472263"/>
    </source>
</evidence>
<dbReference type="PANTHER" id="PTHR22917">
    <property type="entry name" value="HEMOPEXIN DOMAIN-CONTAINING PROTEIN"/>
    <property type="match status" value="1"/>
</dbReference>
<dbReference type="InterPro" id="IPR018487">
    <property type="entry name" value="Hemopexin-like_repeat"/>
</dbReference>
<evidence type="ECO:0000256" key="9">
    <source>
        <dbReference type="SAM" id="SignalP"/>
    </source>
</evidence>
<dbReference type="Proteomes" id="UP000472263">
    <property type="component" value="Chromosome 14"/>
</dbReference>